<evidence type="ECO:0000256" key="1">
    <source>
        <dbReference type="SAM" id="Phobius"/>
    </source>
</evidence>
<keyword evidence="1" id="KW-0472">Membrane</keyword>
<reference evidence="2 3" key="2">
    <citation type="submission" date="2016-05" db="EMBL/GenBank/DDBJ databases">
        <title>Lineage-specific infection strategies underlie the spectrum of fungal disease in amphibians.</title>
        <authorList>
            <person name="Cuomo C.A."/>
            <person name="Farrer R.A."/>
            <person name="James T."/>
            <person name="Longcore J."/>
            <person name="Birren B."/>
        </authorList>
    </citation>
    <scope>NUCLEOTIDE SEQUENCE [LARGE SCALE GENOMIC DNA]</scope>
    <source>
        <strain evidence="2 3">JEL423</strain>
    </source>
</reference>
<proteinExistence type="predicted"/>
<dbReference type="VEuPathDB" id="FungiDB:BDEG_27031"/>
<feature type="transmembrane region" description="Helical" evidence="1">
    <location>
        <begin position="105"/>
        <end position="127"/>
    </location>
</feature>
<sequence>MLEHTFTSSLSTLSSIFSAVVIYGAGTALANTKNFYQGIAVGIASSAFLAQRIAFMTLVENIPNIDCDAANGTSYGFLVVMRFAILWGLYMRATGANRSIKSPVLTILTCSAALLGALSSCVVTIQGLMSPDVPNSCSHQLNKLMTFLNNLVFVISLSILTIVVSIPIFKALAGIGRTPQHLGQLPISRVHQQARVLSRFLRLIPIALCVLLGSISILSSFIEHRFLFYASLVFSDFCSIWLLLFPLVIMAGDNGDANNSNSGSASSNGYPTSPTMLRSPAMTLSFRQGSSNNGHMSPSATLVSPYSFSDSRITSLAQNDKSSVSAPSPLHQAFILNSTRRSSPTSAGVVPYDNQTWNPTHTFFVAPENKLNELPF</sequence>
<feature type="transmembrane region" description="Helical" evidence="1">
    <location>
        <begin position="35"/>
        <end position="55"/>
    </location>
</feature>
<dbReference type="Proteomes" id="UP000077115">
    <property type="component" value="Unassembled WGS sequence"/>
</dbReference>
<name>A0A177WWB2_BATDL</name>
<evidence type="ECO:0000313" key="3">
    <source>
        <dbReference type="Proteomes" id="UP000077115"/>
    </source>
</evidence>
<reference evidence="2 3" key="1">
    <citation type="submission" date="2006-10" db="EMBL/GenBank/DDBJ databases">
        <title>The Genome Sequence of Batrachochytrium dendrobatidis JEL423.</title>
        <authorList>
            <consortium name="The Broad Institute Genome Sequencing Platform"/>
            <person name="Birren B."/>
            <person name="Lander E."/>
            <person name="Galagan J."/>
            <person name="Cuomo C."/>
            <person name="Devon K."/>
            <person name="Jaffe D."/>
            <person name="Butler J."/>
            <person name="Alvarez P."/>
            <person name="Gnerre S."/>
            <person name="Grabherr M."/>
            <person name="Kleber M."/>
            <person name="Mauceli E."/>
            <person name="Brockman W."/>
            <person name="Young S."/>
            <person name="LaButti K."/>
            <person name="Sykes S."/>
            <person name="DeCaprio D."/>
            <person name="Crawford M."/>
            <person name="Koehrsen M."/>
            <person name="Engels R."/>
            <person name="Montgomery P."/>
            <person name="Pearson M."/>
            <person name="Howarth C."/>
            <person name="Larson L."/>
            <person name="White J."/>
            <person name="O'Leary S."/>
            <person name="Kodira C."/>
            <person name="Zeng Q."/>
            <person name="Yandava C."/>
            <person name="Alvarado L."/>
            <person name="Longcore J."/>
            <person name="James T."/>
        </authorList>
    </citation>
    <scope>NUCLEOTIDE SEQUENCE [LARGE SCALE GENOMIC DNA]</scope>
    <source>
        <strain evidence="2 3">JEL423</strain>
    </source>
</reference>
<accession>A0A177WWB2</accession>
<dbReference type="OrthoDB" id="2157850at2759"/>
<dbReference type="AlphaFoldDB" id="A0A177WWB2"/>
<feature type="transmembrane region" description="Helical" evidence="1">
    <location>
        <begin position="200"/>
        <end position="222"/>
    </location>
</feature>
<evidence type="ECO:0000313" key="2">
    <source>
        <dbReference type="EMBL" id="OAJ43700.1"/>
    </source>
</evidence>
<feature type="transmembrane region" description="Helical" evidence="1">
    <location>
        <begin position="228"/>
        <end position="249"/>
    </location>
</feature>
<gene>
    <name evidence="2" type="ORF">BDEG_27031</name>
</gene>
<feature type="transmembrane region" description="Helical" evidence="1">
    <location>
        <begin position="147"/>
        <end position="169"/>
    </location>
</feature>
<feature type="transmembrane region" description="Helical" evidence="1">
    <location>
        <begin position="6"/>
        <end position="23"/>
    </location>
</feature>
<feature type="transmembrane region" description="Helical" evidence="1">
    <location>
        <begin position="75"/>
        <end position="93"/>
    </location>
</feature>
<keyword evidence="1" id="KW-0812">Transmembrane</keyword>
<evidence type="ECO:0008006" key="4">
    <source>
        <dbReference type="Google" id="ProtNLM"/>
    </source>
</evidence>
<protein>
    <recommendedName>
        <fullName evidence="4">G-protein coupled receptors family 3 profile domain-containing protein</fullName>
    </recommendedName>
</protein>
<keyword evidence="1" id="KW-1133">Transmembrane helix</keyword>
<dbReference type="EMBL" id="DS022310">
    <property type="protein sequence ID" value="OAJ43700.1"/>
    <property type="molecule type" value="Genomic_DNA"/>
</dbReference>
<organism evidence="2 3">
    <name type="scientific">Batrachochytrium dendrobatidis (strain JEL423)</name>
    <dbReference type="NCBI Taxonomy" id="403673"/>
    <lineage>
        <taxon>Eukaryota</taxon>
        <taxon>Fungi</taxon>
        <taxon>Fungi incertae sedis</taxon>
        <taxon>Chytridiomycota</taxon>
        <taxon>Chytridiomycota incertae sedis</taxon>
        <taxon>Chytridiomycetes</taxon>
        <taxon>Rhizophydiales</taxon>
        <taxon>Rhizophydiales incertae sedis</taxon>
        <taxon>Batrachochytrium</taxon>
    </lineage>
</organism>